<dbReference type="Pfam" id="PF05729">
    <property type="entry name" value="NACHT"/>
    <property type="match status" value="1"/>
</dbReference>
<reference evidence="6" key="1">
    <citation type="journal article" date="2010" name="Nature">
        <title>The Amphimedon queenslandica genome and the evolution of animal complexity.</title>
        <authorList>
            <person name="Srivastava M."/>
            <person name="Simakov O."/>
            <person name="Chapman J."/>
            <person name="Fahey B."/>
            <person name="Gauthier M.E."/>
            <person name="Mitros T."/>
            <person name="Richards G.S."/>
            <person name="Conaco C."/>
            <person name="Dacre M."/>
            <person name="Hellsten U."/>
            <person name="Larroux C."/>
            <person name="Putnam N.H."/>
            <person name="Stanke M."/>
            <person name="Adamska M."/>
            <person name="Darling A."/>
            <person name="Degnan S.M."/>
            <person name="Oakley T.H."/>
            <person name="Plachetzki D.C."/>
            <person name="Zhai Y."/>
            <person name="Adamski M."/>
            <person name="Calcino A."/>
            <person name="Cummins S.F."/>
            <person name="Goodstein D.M."/>
            <person name="Harris C."/>
            <person name="Jackson D.J."/>
            <person name="Leys S.P."/>
            <person name="Shu S."/>
            <person name="Woodcroft B.J."/>
            <person name="Vervoort M."/>
            <person name="Kosik K.S."/>
            <person name="Manning G."/>
            <person name="Degnan B.M."/>
            <person name="Rokhsar D.S."/>
        </authorList>
    </citation>
    <scope>NUCLEOTIDE SEQUENCE [LARGE SCALE GENOMIC DNA]</scope>
</reference>
<dbReference type="InterPro" id="IPR001611">
    <property type="entry name" value="Leu-rich_rpt"/>
</dbReference>
<dbReference type="KEGG" id="aqu:109585193"/>
<dbReference type="PANTHER" id="PTHR46312">
    <property type="entry name" value="NACHT DOMAIN-CONTAINING PROTEIN"/>
    <property type="match status" value="1"/>
</dbReference>
<evidence type="ECO:0000256" key="3">
    <source>
        <dbReference type="SAM" id="MobiDB-lite"/>
    </source>
</evidence>
<feature type="domain" description="NACHT" evidence="4">
    <location>
        <begin position="221"/>
        <end position="343"/>
    </location>
</feature>
<dbReference type="Gene3D" id="3.40.50.300">
    <property type="entry name" value="P-loop containing nucleotide triphosphate hydrolases"/>
    <property type="match status" value="1"/>
</dbReference>
<feature type="region of interest" description="Disordered" evidence="3">
    <location>
        <begin position="1"/>
        <end position="31"/>
    </location>
</feature>
<dbReference type="Pfam" id="PF13516">
    <property type="entry name" value="LRR_6"/>
    <property type="match status" value="2"/>
</dbReference>
<protein>
    <recommendedName>
        <fullName evidence="4">NACHT domain-containing protein</fullName>
    </recommendedName>
</protein>
<dbReference type="InterPro" id="IPR027417">
    <property type="entry name" value="P-loop_NTPase"/>
</dbReference>
<dbReference type="AlphaFoldDB" id="A0AAN0JJ76"/>
<dbReference type="Gene3D" id="3.80.10.10">
    <property type="entry name" value="Ribonuclease Inhibitor"/>
    <property type="match status" value="2"/>
</dbReference>
<keyword evidence="2" id="KW-0067">ATP-binding</keyword>
<evidence type="ECO:0000259" key="4">
    <source>
        <dbReference type="PROSITE" id="PS50837"/>
    </source>
</evidence>
<dbReference type="RefSeq" id="XP_019856733.1">
    <property type="nucleotide sequence ID" value="XM_020001174.1"/>
</dbReference>
<dbReference type="PROSITE" id="PS50837">
    <property type="entry name" value="NACHT"/>
    <property type="match status" value="1"/>
</dbReference>
<feature type="compositionally biased region" description="Basic residues" evidence="3">
    <location>
        <begin position="1013"/>
        <end position="1024"/>
    </location>
</feature>
<dbReference type="InterPro" id="IPR032675">
    <property type="entry name" value="LRR_dom_sf"/>
</dbReference>
<dbReference type="GO" id="GO:0005524">
    <property type="term" value="F:ATP binding"/>
    <property type="evidence" value="ECO:0007669"/>
    <property type="project" value="UniProtKB-KW"/>
</dbReference>
<dbReference type="GeneID" id="109585193"/>
<evidence type="ECO:0000313" key="5">
    <source>
        <dbReference type="EnsemblMetazoa" id="XP_019856733.1"/>
    </source>
</evidence>
<dbReference type="SUPFAM" id="SSF52540">
    <property type="entry name" value="P-loop containing nucleoside triphosphate hydrolases"/>
    <property type="match status" value="1"/>
</dbReference>
<dbReference type="EnsemblMetazoa" id="XM_020001174.1">
    <property type="protein sequence ID" value="XP_019856733.1"/>
    <property type="gene ID" value="LOC109585193"/>
</dbReference>
<reference evidence="5" key="2">
    <citation type="submission" date="2024-06" db="UniProtKB">
        <authorList>
            <consortium name="EnsemblMetazoa"/>
        </authorList>
    </citation>
    <scope>IDENTIFICATION</scope>
</reference>
<dbReference type="SUPFAM" id="SSF52047">
    <property type="entry name" value="RNI-like"/>
    <property type="match status" value="1"/>
</dbReference>
<accession>A0AAN0JJ76</accession>
<sequence length="1024" mass="116707">MSSKSSKSQVRKKQQSQKKSDVAELPTAKGPHKPHYPSWLFAHFYDELVSILIKDCDLLLHLTNSVTINLLKHPVDMEKIQRNSISIIGCKMLANAILEYLSKARRPDYAICDLLLILEGEGNVELTSLVNKIREQAEKNSYNIQPKCNVQIFLSLVHVSQSSKCIENFRSSFQLPLDPKCSLMVALEFIPLDKVSLKGVSPIGQTSPLSINELCDVPPSSWILIEGISGIGKSTLAYEMLKQWKDGTALQKYSYVLLLRLRNENVHQYWSSSPNVVRLIEDCLNEQYNEPPDILSNSGQNLLLILEGYDELPKKKLKCNAQVFYQLNRNFHNAVVIITTRPSFSYQLSNKILFTKKIEIIGFNKSNQDQYIKVAFKNDKAKHDEFKESIKSCPIIAQHLSVPLHLAIMIKIFSSSTQKPLPQTITELYESFAMILICKNSPQNEESIFQKCCEIAYEGLLEQQIVFDCDELNTLGLMQRESKIPGKEGGIRAVSFLHFKMQEFLAAYHMQAEFLLKEQKKLFEKYNSHQQLFPTMHFFSGLTKLQKGLCKIIELTGAYTFPLDQFYHLMEIKNNALVSEMLNENEMIDVSCVSRAITVQDFYILGRCFGLSSCSWKFGFTIRGLTSEHIKMFVSGFTDVLPHMQSQQSPNLERIVLSLNPIGNEGLAIFLSLPPSVLGTITEFFLRAASLKSNDCFKDCVTKFEHFHALKTFLFHDNEFKEGEQQQLIDVLCHGKLKNLKKVSFSSLSPRECSTLLSKSHLTQLELYELSHESVKELFTSLKTKCSKLISIELYQSPITKAIVERSLQDSLPDCILKELKLINCEIDSKTANLIINAATHSPTLQVIDLSDNIIDNEGGHYIASKLEELLVSRPRPSPRLQLAGETRELHNSAENILQLFLQHNFFTKKSIEEFTDKLTQLPYSFTIHLSLQWKDYVETKLSLSPQVEKLLVIDVQNDNLALKRKQQHHSTQPSIASLTCNDIPARHDERPDLVPSATDDTDEDDTESGWNKVKKKRRGRRHK</sequence>
<dbReference type="PANTHER" id="PTHR46312:SF2">
    <property type="entry name" value="NUCLEOTIDE-BINDING OLIGOMERIZATION DOMAIN-CONTAINING PROTEIN 2-LIKE"/>
    <property type="match status" value="1"/>
</dbReference>
<feature type="region of interest" description="Disordered" evidence="3">
    <location>
        <begin position="965"/>
        <end position="1024"/>
    </location>
</feature>
<keyword evidence="1" id="KW-0547">Nucleotide-binding</keyword>
<dbReference type="Proteomes" id="UP000007879">
    <property type="component" value="Unassembled WGS sequence"/>
</dbReference>
<evidence type="ECO:0000313" key="6">
    <source>
        <dbReference type="Proteomes" id="UP000007879"/>
    </source>
</evidence>
<organism evidence="5 6">
    <name type="scientific">Amphimedon queenslandica</name>
    <name type="common">Sponge</name>
    <dbReference type="NCBI Taxonomy" id="400682"/>
    <lineage>
        <taxon>Eukaryota</taxon>
        <taxon>Metazoa</taxon>
        <taxon>Porifera</taxon>
        <taxon>Demospongiae</taxon>
        <taxon>Heteroscleromorpha</taxon>
        <taxon>Haplosclerida</taxon>
        <taxon>Niphatidae</taxon>
        <taxon>Amphimedon</taxon>
    </lineage>
</organism>
<dbReference type="InterPro" id="IPR007111">
    <property type="entry name" value="NACHT_NTPase"/>
</dbReference>
<keyword evidence="6" id="KW-1185">Reference proteome</keyword>
<evidence type="ECO:0000256" key="1">
    <source>
        <dbReference type="ARBA" id="ARBA00022741"/>
    </source>
</evidence>
<evidence type="ECO:0000256" key="2">
    <source>
        <dbReference type="ARBA" id="ARBA00022840"/>
    </source>
</evidence>
<feature type="compositionally biased region" description="Polar residues" evidence="3">
    <location>
        <begin position="970"/>
        <end position="981"/>
    </location>
</feature>
<proteinExistence type="predicted"/>
<name>A0AAN0JJ76_AMPQE</name>